<name>A0AAE2VCN1_9BACT</name>
<organism evidence="1 2">
    <name type="scientific">Oceaniferula flava</name>
    <dbReference type="NCBI Taxonomy" id="2800421"/>
    <lineage>
        <taxon>Bacteria</taxon>
        <taxon>Pseudomonadati</taxon>
        <taxon>Verrucomicrobiota</taxon>
        <taxon>Verrucomicrobiia</taxon>
        <taxon>Verrucomicrobiales</taxon>
        <taxon>Verrucomicrobiaceae</taxon>
        <taxon>Oceaniferula</taxon>
    </lineage>
</organism>
<comment type="caution">
    <text evidence="1">The sequence shown here is derived from an EMBL/GenBank/DDBJ whole genome shotgun (WGS) entry which is preliminary data.</text>
</comment>
<dbReference type="InterPro" id="IPR017853">
    <property type="entry name" value="GH"/>
</dbReference>
<dbReference type="InterPro" id="IPR008979">
    <property type="entry name" value="Galactose-bd-like_sf"/>
</dbReference>
<dbReference type="AlphaFoldDB" id="A0AAE2VCN1"/>
<reference evidence="1" key="1">
    <citation type="submission" date="2021-01" db="EMBL/GenBank/DDBJ databases">
        <title>Modified the classification status of verrucomicrobia.</title>
        <authorList>
            <person name="Feng X."/>
        </authorList>
    </citation>
    <scope>NUCLEOTIDE SEQUENCE</scope>
    <source>
        <strain evidence="1">5K15</strain>
    </source>
</reference>
<keyword evidence="2" id="KW-1185">Reference proteome</keyword>
<sequence length="834" mass="93138">MTHRNLFLTLSLCTGLLGTTHGDEQSPAGEEAKKPSIYGTITESTPSIPEYFSWINNTNEGATEAQTITNLEFFKWLHDEYGMQLGIYAWDAGNIDSAQYYGSMDTEKFKTQFPNGWSGIADLAKSFSCRMGLWGGPDGFGDTPEEEQARIDLLVSLCRDYELQLFKFDAVGTQLRTEKQDAFAKAMMECRKYAPDLVVLNHRLNLGHAKPHATTFLWGGQETYIDVHIKNTITAPHNRAGAMSRGLPPELKRLTEDHGVCISSCLDNWEDDLILQAFNRNLILAPQIYGNPWLLRDDELAKMSRIFNLHYRSRDILVKGMVLPEEHYGPHAVARGDGATRYLALRNLTWQPVKYQITLNEEIGLTEKGSVEVRRYHPSESILGEFDYGKTIEVEVQPFRSYLLMASAKDVGEIGVTGADYEVVRDTADKPAIVKVLGLPGSTAKVSLKTGDRQFTKAFLNDQPINSLLNGDAEIKFPGEPVALPAHKKLADLKPVAVPADAEQLYEAICYTAENNALEVQSLKRSGVTQVPQVQKARDAFFEQELFWRRGIWDKYMFDGKLDTFFSTLHYGRDKRLDGGALRIDFGQVETVDSITMQSLWQSDKKEQPATTLTAEVSQDLKTWKTVTFTRTEKSGDKIKVANIGKNGGTSTLFDTDVYTWKLALEAPQSFRYMRVFSAPDRVAEMNVAHGGKALDSSNWHVTHLFAPFSAAKPIAAWEAQVEIESNAAEGSYICVGIEGVHGQNKAFAALRVDGQWVGAPQRAPSFPCVAWEYPVGRHNKNNTYFFPVTDDLRGKKVEVVVLSLTGGGTDLKPHAWVTTHQAPREAVILRLEK</sequence>
<evidence type="ECO:0000313" key="1">
    <source>
        <dbReference type="EMBL" id="MBK1855855.1"/>
    </source>
</evidence>
<dbReference type="RefSeq" id="WP_309490469.1">
    <property type="nucleotide sequence ID" value="NZ_JAENIG010000008.1"/>
</dbReference>
<gene>
    <name evidence="1" type="ORF">JIN83_12855</name>
</gene>
<protein>
    <submittedName>
        <fullName evidence="1">Discoidin domain-containing protein</fullName>
    </submittedName>
</protein>
<accession>A0AAE2VCN1</accession>
<dbReference type="EMBL" id="JAENIG010000008">
    <property type="protein sequence ID" value="MBK1855855.1"/>
    <property type="molecule type" value="Genomic_DNA"/>
</dbReference>
<dbReference type="Gene3D" id="2.60.120.260">
    <property type="entry name" value="Galactose-binding domain-like"/>
    <property type="match status" value="1"/>
</dbReference>
<dbReference type="Proteomes" id="UP000634206">
    <property type="component" value="Unassembled WGS sequence"/>
</dbReference>
<dbReference type="SUPFAM" id="SSF51445">
    <property type="entry name" value="(Trans)glycosidases"/>
    <property type="match status" value="1"/>
</dbReference>
<evidence type="ECO:0000313" key="2">
    <source>
        <dbReference type="Proteomes" id="UP000634206"/>
    </source>
</evidence>
<dbReference type="SUPFAM" id="SSF49785">
    <property type="entry name" value="Galactose-binding domain-like"/>
    <property type="match status" value="1"/>
</dbReference>
<proteinExistence type="predicted"/>